<evidence type="ECO:0000259" key="8">
    <source>
        <dbReference type="PROSITE" id="PS51839"/>
    </source>
</evidence>
<dbReference type="InterPro" id="IPR001041">
    <property type="entry name" value="2Fe-2S_ferredoxin-type"/>
</dbReference>
<evidence type="ECO:0000313" key="10">
    <source>
        <dbReference type="Proteomes" id="UP000607796"/>
    </source>
</evidence>
<dbReference type="SUPFAM" id="SSF53920">
    <property type="entry name" value="Fe-only hydrogenase"/>
    <property type="match status" value="1"/>
</dbReference>
<dbReference type="Pfam" id="PF02256">
    <property type="entry name" value="Fe_hyd_SSU"/>
    <property type="match status" value="1"/>
</dbReference>
<sequence length="690" mass="74756">MITVRVNGRRVTVEEGATLLDAARAAGVHIPTLCHHPGLPAHAACRMCLVEVSGAHDPQPACRTQARDGTRIETDTDALQAFRRADAQWLLARHPNDCMRCELDGACQLQTLVRENQWEDLWPKLPAGPVGTADVLLDDHTSPSIWRDLSKCIECGLCADVCGESVQEQFIIGFAGRGFDRRPVTVFDAPLGETKCISCGQCTLVCPVAALIETPHWHEVLQTLDAHRRVSVVQVAPATRVAISEEFGLTPGTVSTGRLINALRQLGFDYVFDTNFAADLTIMEEGSELLSRLEAGTGLPLFTSCCPGWVNWVELNRPDLLPHLSTTKSPQQMHGVIAKRSGFVRSLGADFAAGRAEPYVVSVMPCTAKKDEARRPGQSGDVDHVLTTRELARMIRSRGIPFAALPDDGQFDSPLGESTGAAQTFGASGGVMEAMVRTVAHLKGADHDLPLEWEALRGVGRGIKTATIPGVGTVAVCNGIATAQRMLEGEGWRRDYVAVEVMACVGGCLGGGGEPKSMDPQILRKRAAAIYAIDANAPRRRSYENGDVQALYASELQSPNSPAAHLLLHTHYAARHSRRALLMRFLDCVDRRDGAAAAQLFHPEAVWSTASAYGEIKGADQIGSFISRTLPPRRYGSEFVRHRMETAASVDDLTVLAPDGSRSRFHLDLQTIERDGGPRTVILRLARATL</sequence>
<dbReference type="PROSITE" id="PS51379">
    <property type="entry name" value="4FE4S_FER_2"/>
    <property type="match status" value="2"/>
</dbReference>
<dbReference type="SUPFAM" id="SSF54862">
    <property type="entry name" value="4Fe-4S ferredoxins"/>
    <property type="match status" value="1"/>
</dbReference>
<dbReference type="Pfam" id="PF02906">
    <property type="entry name" value="Fe_hyd_lg_C"/>
    <property type="match status" value="1"/>
</dbReference>
<evidence type="ECO:0000256" key="4">
    <source>
        <dbReference type="ARBA" id="ARBA00023004"/>
    </source>
</evidence>
<dbReference type="RefSeq" id="WP_194136090.1">
    <property type="nucleotide sequence ID" value="NZ_JADFFK010000014.1"/>
</dbReference>
<evidence type="ECO:0000256" key="5">
    <source>
        <dbReference type="ARBA" id="ARBA00023014"/>
    </source>
</evidence>
<comment type="similarity">
    <text evidence="1">Belongs to the complex I 75 kDa subunit family.</text>
</comment>
<dbReference type="Gene3D" id="3.10.20.740">
    <property type="match status" value="1"/>
</dbReference>
<evidence type="ECO:0000256" key="3">
    <source>
        <dbReference type="ARBA" id="ARBA00022723"/>
    </source>
</evidence>
<dbReference type="InterPro" id="IPR019574">
    <property type="entry name" value="NADH_UbQ_OxRdtase_Gsu_4Fe4S-bd"/>
</dbReference>
<feature type="domain" description="2Fe-2S ferredoxin-type" evidence="6">
    <location>
        <begin position="1"/>
        <end position="78"/>
    </location>
</feature>
<dbReference type="InterPro" id="IPR050340">
    <property type="entry name" value="Cytosolic_Fe-S_CAF"/>
</dbReference>
<keyword evidence="5" id="KW-0411">Iron-sulfur</keyword>
<dbReference type="Gene3D" id="4.10.260.20">
    <property type="entry name" value="Iron hydrogenase, small subunit"/>
    <property type="match status" value="1"/>
</dbReference>
<gene>
    <name evidence="9" type="ORF">IQ782_18215</name>
</gene>
<dbReference type="SMART" id="SM00902">
    <property type="entry name" value="Fe_hyd_SSU"/>
    <property type="match status" value="1"/>
</dbReference>
<feature type="domain" description="4Fe-4S ferredoxin-type" evidence="7">
    <location>
        <begin position="143"/>
        <end position="162"/>
    </location>
</feature>
<dbReference type="SUPFAM" id="SSF54427">
    <property type="entry name" value="NTF2-like"/>
    <property type="match status" value="1"/>
</dbReference>
<comment type="caution">
    <text evidence="9">The sequence shown here is derived from an EMBL/GenBank/DDBJ whole genome shotgun (WGS) entry which is preliminary data.</text>
</comment>
<dbReference type="Pfam" id="PF12838">
    <property type="entry name" value="Fer4_7"/>
    <property type="match status" value="1"/>
</dbReference>
<dbReference type="Gene3D" id="3.10.450.50">
    <property type="match status" value="1"/>
</dbReference>
<dbReference type="InterPro" id="IPR003149">
    <property type="entry name" value="Fe_hydrogenase_ssu"/>
</dbReference>
<proteinExistence type="inferred from homology"/>
<keyword evidence="10" id="KW-1185">Reference proteome</keyword>
<dbReference type="Gene3D" id="3.30.70.20">
    <property type="match status" value="1"/>
</dbReference>
<dbReference type="SUPFAM" id="SSF54292">
    <property type="entry name" value="2Fe-2S ferredoxin-like"/>
    <property type="match status" value="1"/>
</dbReference>
<dbReference type="PROSITE" id="PS00198">
    <property type="entry name" value="4FE4S_FER_1"/>
    <property type="match status" value="1"/>
</dbReference>
<feature type="domain" description="4Fe-4S ferredoxin-type" evidence="7">
    <location>
        <begin position="187"/>
        <end position="216"/>
    </location>
</feature>
<dbReference type="InterPro" id="IPR036010">
    <property type="entry name" value="2Fe-2S_ferredoxin-like_sf"/>
</dbReference>
<evidence type="ECO:0000259" key="7">
    <source>
        <dbReference type="PROSITE" id="PS51379"/>
    </source>
</evidence>
<dbReference type="InterPro" id="IPR004108">
    <property type="entry name" value="Fe_hydrogenase_lsu_C"/>
</dbReference>
<dbReference type="Pfam" id="PF13510">
    <property type="entry name" value="Fer2_4"/>
    <property type="match status" value="1"/>
</dbReference>
<dbReference type="InterPro" id="IPR017896">
    <property type="entry name" value="4Fe4S_Fe-S-bd"/>
</dbReference>
<dbReference type="PANTHER" id="PTHR11615">
    <property type="entry name" value="NITRATE, FORMATE, IRON DEHYDROGENASE"/>
    <property type="match status" value="1"/>
</dbReference>
<feature type="domain" description="4Fe-4S His(Cys)3-ligated-type" evidence="8">
    <location>
        <begin position="78"/>
        <end position="117"/>
    </location>
</feature>
<dbReference type="InterPro" id="IPR009016">
    <property type="entry name" value="Fe_hydrogenase"/>
</dbReference>
<protein>
    <submittedName>
        <fullName evidence="9">(2Fe-2S)-binding protein</fullName>
    </submittedName>
</protein>
<dbReference type="Gene3D" id="3.40.950.10">
    <property type="entry name" value="Fe-only Hydrogenase (Larger Subunit), Chain L, domain 3"/>
    <property type="match status" value="1"/>
</dbReference>
<dbReference type="CDD" id="cd00207">
    <property type="entry name" value="fer2"/>
    <property type="match status" value="1"/>
</dbReference>
<name>A0ABR9X5E4_9RHOB</name>
<evidence type="ECO:0000313" key="9">
    <source>
        <dbReference type="EMBL" id="MBE9638794.1"/>
    </source>
</evidence>
<dbReference type="Pfam" id="PF10588">
    <property type="entry name" value="NADH-G_4Fe-4S_3"/>
    <property type="match status" value="1"/>
</dbReference>
<dbReference type="InterPro" id="IPR017900">
    <property type="entry name" value="4Fe4S_Fe_S_CS"/>
</dbReference>
<dbReference type="InterPro" id="IPR013352">
    <property type="entry name" value="Fe_hydrogenase_subset"/>
</dbReference>
<dbReference type="PROSITE" id="PS51085">
    <property type="entry name" value="2FE2S_FER_2"/>
    <property type="match status" value="1"/>
</dbReference>
<dbReference type="InterPro" id="IPR032710">
    <property type="entry name" value="NTF2-like_dom_sf"/>
</dbReference>
<dbReference type="EMBL" id="JADFFK010000014">
    <property type="protein sequence ID" value="MBE9638794.1"/>
    <property type="molecule type" value="Genomic_DNA"/>
</dbReference>
<organism evidence="9 10">
    <name type="scientific">Salipiger mangrovisoli</name>
    <dbReference type="NCBI Taxonomy" id="2865933"/>
    <lineage>
        <taxon>Bacteria</taxon>
        <taxon>Pseudomonadati</taxon>
        <taxon>Pseudomonadota</taxon>
        <taxon>Alphaproteobacteria</taxon>
        <taxon>Rhodobacterales</taxon>
        <taxon>Roseobacteraceae</taxon>
        <taxon>Salipiger</taxon>
    </lineage>
</organism>
<keyword evidence="3" id="KW-0479">Metal-binding</keyword>
<accession>A0ABR9X5E4</accession>
<dbReference type="PROSITE" id="PS51839">
    <property type="entry name" value="4FE4S_HC3"/>
    <property type="match status" value="1"/>
</dbReference>
<dbReference type="Proteomes" id="UP000607796">
    <property type="component" value="Unassembled WGS sequence"/>
</dbReference>
<dbReference type="NCBIfam" id="TIGR02512">
    <property type="entry name" value="FeFe_hydrog_A"/>
    <property type="match status" value="1"/>
</dbReference>
<evidence type="ECO:0000256" key="2">
    <source>
        <dbReference type="ARBA" id="ARBA00022485"/>
    </source>
</evidence>
<reference evidence="9 10" key="1">
    <citation type="journal article" date="2021" name="Int. J. Syst. Evol. Microbiol.">
        <title>Salipiger mangrovisoli sp. nov., isolated from mangrove soil and the proposal for the reclassification of Paraphaeobacter pallidus as Salipiger pallidus comb. nov.</title>
        <authorList>
            <person name="Du J."/>
            <person name="Liu Y."/>
            <person name="Pei T."/>
            <person name="Deng M.R."/>
            <person name="Zhu H."/>
        </authorList>
    </citation>
    <scope>NUCLEOTIDE SEQUENCE [LARGE SCALE GENOMIC DNA]</scope>
    <source>
        <strain evidence="9 10">6D45A</strain>
    </source>
</reference>
<dbReference type="InterPro" id="IPR036991">
    <property type="entry name" value="Fe_hydrogenase_ssu_sf"/>
</dbReference>
<evidence type="ECO:0000259" key="6">
    <source>
        <dbReference type="PROSITE" id="PS51085"/>
    </source>
</evidence>
<dbReference type="Gene3D" id="3.40.50.1780">
    <property type="match status" value="1"/>
</dbReference>
<keyword evidence="2" id="KW-0004">4Fe-4S</keyword>
<evidence type="ECO:0000256" key="1">
    <source>
        <dbReference type="ARBA" id="ARBA00005404"/>
    </source>
</evidence>
<keyword evidence="4" id="KW-0408">Iron</keyword>